<dbReference type="Proteomes" id="UP001500642">
    <property type="component" value="Unassembled WGS sequence"/>
</dbReference>
<protein>
    <recommendedName>
        <fullName evidence="6">Glycerol-3-phosphate dehydrogenase</fullName>
        <ecNumber evidence="6">1.1.5.3</ecNumber>
    </recommendedName>
</protein>
<dbReference type="InterPro" id="IPR038299">
    <property type="entry name" value="DAO_C_sf"/>
</dbReference>
<evidence type="ECO:0000256" key="5">
    <source>
        <dbReference type="ARBA" id="ARBA00023002"/>
    </source>
</evidence>
<comment type="similarity">
    <text evidence="2 6">Belongs to the FAD-dependent glycerol-3-phosphate dehydrogenase family.</text>
</comment>
<dbReference type="Gene3D" id="3.50.50.60">
    <property type="entry name" value="FAD/NAD(P)-binding domain"/>
    <property type="match status" value="2"/>
</dbReference>
<dbReference type="InterPro" id="IPR000447">
    <property type="entry name" value="G3P_DH_FAD-dep"/>
</dbReference>
<dbReference type="Gene3D" id="3.30.9.10">
    <property type="entry name" value="D-Amino Acid Oxidase, subunit A, domain 2"/>
    <property type="match status" value="1"/>
</dbReference>
<dbReference type="PRINTS" id="PR01001">
    <property type="entry name" value="FADG3PDH"/>
</dbReference>
<organism evidence="10 11">
    <name type="scientific">Brevibacterium pityocampae</name>
    <dbReference type="NCBI Taxonomy" id="506594"/>
    <lineage>
        <taxon>Bacteria</taxon>
        <taxon>Bacillati</taxon>
        <taxon>Actinomycetota</taxon>
        <taxon>Actinomycetes</taxon>
        <taxon>Micrococcales</taxon>
        <taxon>Brevibacteriaceae</taxon>
        <taxon>Brevibacterium</taxon>
    </lineage>
</organism>
<accession>A0ABP8J9D7</accession>
<feature type="domain" description="Alpha-glycerophosphate oxidase C-terminal" evidence="9">
    <location>
        <begin position="469"/>
        <end position="592"/>
    </location>
</feature>
<evidence type="ECO:0000256" key="3">
    <source>
        <dbReference type="ARBA" id="ARBA00022630"/>
    </source>
</evidence>
<dbReference type="Pfam" id="PF16901">
    <property type="entry name" value="DAO_C"/>
    <property type="match status" value="1"/>
</dbReference>
<dbReference type="InterPro" id="IPR006076">
    <property type="entry name" value="FAD-dep_OxRdtase"/>
</dbReference>
<evidence type="ECO:0000256" key="2">
    <source>
        <dbReference type="ARBA" id="ARBA00007330"/>
    </source>
</evidence>
<feature type="domain" description="FAD dependent oxidoreductase" evidence="8">
    <location>
        <begin position="28"/>
        <end position="208"/>
    </location>
</feature>
<feature type="compositionally biased region" description="Gly residues" evidence="7">
    <location>
        <begin position="231"/>
        <end position="245"/>
    </location>
</feature>
<keyword evidence="4" id="KW-0274">FAD</keyword>
<dbReference type="EC" id="1.1.5.3" evidence="6"/>
<dbReference type="PROSITE" id="PS00978">
    <property type="entry name" value="FAD_G3PDH_2"/>
    <property type="match status" value="1"/>
</dbReference>
<reference evidence="11" key="1">
    <citation type="journal article" date="2019" name="Int. J. Syst. Evol. Microbiol.">
        <title>The Global Catalogue of Microorganisms (GCM) 10K type strain sequencing project: providing services to taxonomists for standard genome sequencing and annotation.</title>
        <authorList>
            <consortium name="The Broad Institute Genomics Platform"/>
            <consortium name="The Broad Institute Genome Sequencing Center for Infectious Disease"/>
            <person name="Wu L."/>
            <person name="Ma J."/>
        </authorList>
    </citation>
    <scope>NUCLEOTIDE SEQUENCE [LARGE SCALE GENOMIC DNA]</scope>
    <source>
        <strain evidence="11">JCM 17808</strain>
    </source>
</reference>
<evidence type="ECO:0000256" key="4">
    <source>
        <dbReference type="ARBA" id="ARBA00022827"/>
    </source>
</evidence>
<proteinExistence type="inferred from homology"/>
<feature type="domain" description="FAD dependent oxidoreductase" evidence="8">
    <location>
        <begin position="272"/>
        <end position="417"/>
    </location>
</feature>
<comment type="cofactor">
    <cofactor evidence="1 6">
        <name>FAD</name>
        <dbReference type="ChEBI" id="CHEBI:57692"/>
    </cofactor>
</comment>
<keyword evidence="5 6" id="KW-0560">Oxidoreductase</keyword>
<dbReference type="Pfam" id="PF01266">
    <property type="entry name" value="DAO"/>
    <property type="match status" value="2"/>
</dbReference>
<comment type="caution">
    <text evidence="10">The sequence shown here is derived from an EMBL/GenBank/DDBJ whole genome shotgun (WGS) entry which is preliminary data.</text>
</comment>
<gene>
    <name evidence="10" type="ORF">GCM10023167_10910</name>
</gene>
<dbReference type="PANTHER" id="PTHR11985:SF31">
    <property type="entry name" value="GLYCEROL-3-PHOSPHATE DEHYDROGENASE 2"/>
    <property type="match status" value="1"/>
</dbReference>
<evidence type="ECO:0000313" key="10">
    <source>
        <dbReference type="EMBL" id="GAA4387208.1"/>
    </source>
</evidence>
<dbReference type="PANTHER" id="PTHR11985">
    <property type="entry name" value="GLYCEROL-3-PHOSPHATE DEHYDROGENASE"/>
    <property type="match status" value="1"/>
</dbReference>
<feature type="region of interest" description="Disordered" evidence="7">
    <location>
        <begin position="209"/>
        <end position="273"/>
    </location>
</feature>
<dbReference type="SUPFAM" id="SSF51905">
    <property type="entry name" value="FAD/NAD(P)-binding domain"/>
    <property type="match status" value="1"/>
</dbReference>
<evidence type="ECO:0000256" key="7">
    <source>
        <dbReference type="SAM" id="MobiDB-lite"/>
    </source>
</evidence>
<evidence type="ECO:0000256" key="6">
    <source>
        <dbReference type="RuleBase" id="RU361217"/>
    </source>
</evidence>
<sequence length="630" mass="66696">MRTGRLDPAARSRAIDTLARTSAATPLDILVVGGGVTGAGVALDAATRGLRVGIVDAGDWASGTSSKSSKLVHGGLRYLEMLDFALVAEALRERDLLLTTLAPHLVRPVSFVFPLDSPVADRAYIGSGMTLYDAMAIRPGTRRAMPLHRHLGPRGLRSRFPGLRTEHGGIEYGDAQVDDARLTHTLIRTAVAHGAVAANHAPVTGYLHASESTDGAAGGSATPSNSDGESGSDGSGTGRASGGDTGRASGADSSAGPASCTEDPAGRGTGRPIVGVRARDELTAEEFTIHARHTVLATGVWTERQQQLTGSSAGLRVLASKGIHITVPRDRIAADPGLGVITRTETSVLFIIPWDELWLIGTTDTPWRESVSHPLVTAEDIERVLANANAVLSEPLERTDVVAAYAGLRPLVQPPADSDDSTRVSREHAIEEVAPGASAIVGGKLTTYRVMAEDAVDFALRARRPHPRSRTESVPLLGADITEITGPRRERLRAAHGWDDARLGRLLRRYGSLLGELLDLIDERPELAEPLPGAREHLAVEAVYAVRAEGAVHLADVLHRRLRCDLACADRGVEAARATVALIAPDLGWDAEATAAELREFTAEVAAQRAAERTRTDAEAVAEYAARSRV</sequence>
<evidence type="ECO:0000256" key="1">
    <source>
        <dbReference type="ARBA" id="ARBA00001974"/>
    </source>
</evidence>
<keyword evidence="3 6" id="KW-0285">Flavoprotein</keyword>
<keyword evidence="11" id="KW-1185">Reference proteome</keyword>
<feature type="compositionally biased region" description="Low complexity" evidence="7">
    <location>
        <begin position="246"/>
        <end position="256"/>
    </location>
</feature>
<dbReference type="EMBL" id="BAABGL010000004">
    <property type="protein sequence ID" value="GAA4387208.1"/>
    <property type="molecule type" value="Genomic_DNA"/>
</dbReference>
<evidence type="ECO:0000313" key="11">
    <source>
        <dbReference type="Proteomes" id="UP001500642"/>
    </source>
</evidence>
<dbReference type="PROSITE" id="PS00977">
    <property type="entry name" value="FAD_G3PDH_1"/>
    <property type="match status" value="1"/>
</dbReference>
<dbReference type="RefSeq" id="WP_345030542.1">
    <property type="nucleotide sequence ID" value="NZ_BAABGL010000004.1"/>
</dbReference>
<evidence type="ECO:0000259" key="8">
    <source>
        <dbReference type="Pfam" id="PF01266"/>
    </source>
</evidence>
<evidence type="ECO:0000259" key="9">
    <source>
        <dbReference type="Pfam" id="PF16901"/>
    </source>
</evidence>
<name>A0ABP8J9D7_9MICO</name>
<dbReference type="InterPro" id="IPR031656">
    <property type="entry name" value="DAO_C"/>
</dbReference>
<comment type="catalytic activity">
    <reaction evidence="6">
        <text>a quinone + sn-glycerol 3-phosphate = dihydroxyacetone phosphate + a quinol</text>
        <dbReference type="Rhea" id="RHEA:18977"/>
        <dbReference type="ChEBI" id="CHEBI:24646"/>
        <dbReference type="ChEBI" id="CHEBI:57597"/>
        <dbReference type="ChEBI" id="CHEBI:57642"/>
        <dbReference type="ChEBI" id="CHEBI:132124"/>
        <dbReference type="EC" id="1.1.5.3"/>
    </reaction>
</comment>
<dbReference type="InterPro" id="IPR036188">
    <property type="entry name" value="FAD/NAD-bd_sf"/>
</dbReference>
<dbReference type="Gene3D" id="1.10.8.870">
    <property type="entry name" value="Alpha-glycerophosphate oxidase, cap domain"/>
    <property type="match status" value="1"/>
</dbReference>